<dbReference type="CDD" id="cd00109">
    <property type="entry name" value="Kunitz-type"/>
    <property type="match status" value="1"/>
</dbReference>
<proteinExistence type="predicted"/>
<dbReference type="Pfam" id="PF00014">
    <property type="entry name" value="Kunitz_BPTI"/>
    <property type="match status" value="1"/>
</dbReference>
<comment type="caution">
    <text evidence="3">The sequence shown here is derived from an EMBL/GenBank/DDBJ whole genome shotgun (WGS) entry which is preliminary data.</text>
</comment>
<evidence type="ECO:0000256" key="1">
    <source>
        <dbReference type="SAM" id="MobiDB-lite"/>
    </source>
</evidence>
<dbReference type="Gene3D" id="4.10.410.10">
    <property type="entry name" value="Pancreatic trypsin inhibitor Kunitz domain"/>
    <property type="match status" value="1"/>
</dbReference>
<accession>A0AAV4N3L2</accession>
<protein>
    <recommendedName>
        <fullName evidence="2">BPTI/Kunitz inhibitor domain-containing protein</fullName>
    </recommendedName>
</protein>
<gene>
    <name evidence="3" type="ORF">CEXT_219491</name>
</gene>
<evidence type="ECO:0000313" key="3">
    <source>
        <dbReference type="EMBL" id="GIX78162.1"/>
    </source>
</evidence>
<feature type="domain" description="BPTI/Kunitz inhibitor" evidence="2">
    <location>
        <begin position="26"/>
        <end position="81"/>
    </location>
</feature>
<name>A0AAV4N3L2_CAEEX</name>
<dbReference type="SUPFAM" id="SSF57362">
    <property type="entry name" value="BPTI-like"/>
    <property type="match status" value="1"/>
</dbReference>
<dbReference type="InterPro" id="IPR036880">
    <property type="entry name" value="Kunitz_BPTI_sf"/>
</dbReference>
<dbReference type="AlphaFoldDB" id="A0AAV4N3L2"/>
<dbReference type="Proteomes" id="UP001054945">
    <property type="component" value="Unassembled WGS sequence"/>
</dbReference>
<evidence type="ECO:0000313" key="4">
    <source>
        <dbReference type="Proteomes" id="UP001054945"/>
    </source>
</evidence>
<sequence length="81" mass="9308">MRFGGYHITDIESGAEEDSGAQEDTCRLPAEIGTCHAHIERYYFDHEQGRCVKFIYGGLVEETPTILKRRENGKFVLKKCR</sequence>
<feature type="region of interest" description="Disordered" evidence="1">
    <location>
        <begin position="1"/>
        <end position="23"/>
    </location>
</feature>
<dbReference type="SMART" id="SM00131">
    <property type="entry name" value="KU"/>
    <property type="match status" value="1"/>
</dbReference>
<dbReference type="InterPro" id="IPR002223">
    <property type="entry name" value="Kunitz_BPTI"/>
</dbReference>
<dbReference type="EMBL" id="BPLR01002825">
    <property type="protein sequence ID" value="GIX78162.1"/>
    <property type="molecule type" value="Genomic_DNA"/>
</dbReference>
<organism evidence="3 4">
    <name type="scientific">Caerostris extrusa</name>
    <name type="common">Bark spider</name>
    <name type="synonym">Caerostris bankana</name>
    <dbReference type="NCBI Taxonomy" id="172846"/>
    <lineage>
        <taxon>Eukaryota</taxon>
        <taxon>Metazoa</taxon>
        <taxon>Ecdysozoa</taxon>
        <taxon>Arthropoda</taxon>
        <taxon>Chelicerata</taxon>
        <taxon>Arachnida</taxon>
        <taxon>Araneae</taxon>
        <taxon>Araneomorphae</taxon>
        <taxon>Entelegynae</taxon>
        <taxon>Araneoidea</taxon>
        <taxon>Araneidae</taxon>
        <taxon>Caerostris</taxon>
    </lineage>
</organism>
<dbReference type="GO" id="GO:0004867">
    <property type="term" value="F:serine-type endopeptidase inhibitor activity"/>
    <property type="evidence" value="ECO:0007669"/>
    <property type="project" value="InterPro"/>
</dbReference>
<evidence type="ECO:0000259" key="2">
    <source>
        <dbReference type="PROSITE" id="PS50279"/>
    </source>
</evidence>
<reference evidence="3 4" key="1">
    <citation type="submission" date="2021-06" db="EMBL/GenBank/DDBJ databases">
        <title>Caerostris extrusa draft genome.</title>
        <authorList>
            <person name="Kono N."/>
            <person name="Arakawa K."/>
        </authorList>
    </citation>
    <scope>NUCLEOTIDE SEQUENCE [LARGE SCALE GENOMIC DNA]</scope>
</reference>
<keyword evidence="4" id="KW-1185">Reference proteome</keyword>
<dbReference type="PROSITE" id="PS50279">
    <property type="entry name" value="BPTI_KUNITZ_2"/>
    <property type="match status" value="1"/>
</dbReference>